<dbReference type="AlphaFoldDB" id="A0A7I4CB97"/>
<dbReference type="Proteomes" id="UP000006727">
    <property type="component" value="Chromosome 21"/>
</dbReference>
<feature type="coiled-coil region" evidence="2">
    <location>
        <begin position="421"/>
        <end position="448"/>
    </location>
</feature>
<name>A0A7I4CB97_PHYPA</name>
<feature type="coiled-coil region" evidence="2">
    <location>
        <begin position="168"/>
        <end position="287"/>
    </location>
</feature>
<organism evidence="4 5">
    <name type="scientific">Physcomitrium patens</name>
    <name type="common">Spreading-leaved earth moss</name>
    <name type="synonym">Physcomitrella patens</name>
    <dbReference type="NCBI Taxonomy" id="3218"/>
    <lineage>
        <taxon>Eukaryota</taxon>
        <taxon>Viridiplantae</taxon>
        <taxon>Streptophyta</taxon>
        <taxon>Embryophyta</taxon>
        <taxon>Bryophyta</taxon>
        <taxon>Bryophytina</taxon>
        <taxon>Bryopsida</taxon>
        <taxon>Funariidae</taxon>
        <taxon>Funariales</taxon>
        <taxon>Funariaceae</taxon>
        <taxon>Physcomitrium</taxon>
    </lineage>
</organism>
<evidence type="ECO:0000313" key="5">
    <source>
        <dbReference type="Proteomes" id="UP000006727"/>
    </source>
</evidence>
<keyword evidence="5" id="KW-1185">Reference proteome</keyword>
<proteinExistence type="inferred from homology"/>
<dbReference type="EnsemblPlants" id="Pp3c21_630V3.3">
    <property type="protein sequence ID" value="Pp3c21_630V3.3"/>
    <property type="gene ID" value="Pp3c21_630"/>
</dbReference>
<dbReference type="InterPro" id="IPR008545">
    <property type="entry name" value="Web"/>
</dbReference>
<evidence type="ECO:0000256" key="3">
    <source>
        <dbReference type="SAM" id="MobiDB-lite"/>
    </source>
</evidence>
<feature type="coiled-coil region" evidence="2">
    <location>
        <begin position="70"/>
        <end position="97"/>
    </location>
</feature>
<feature type="coiled-coil region" evidence="2">
    <location>
        <begin position="759"/>
        <end position="821"/>
    </location>
</feature>
<dbReference type="Pfam" id="PF05701">
    <property type="entry name" value="WEMBL"/>
    <property type="match status" value="1"/>
</dbReference>
<dbReference type="Gene3D" id="1.20.120.330">
    <property type="entry name" value="Nucleotidyltransferases domain 2"/>
    <property type="match status" value="1"/>
</dbReference>
<feature type="coiled-coil region" evidence="2">
    <location>
        <begin position="1040"/>
        <end position="1074"/>
    </location>
</feature>
<dbReference type="PANTHER" id="PTHR32054:SF31">
    <property type="entry name" value="PROTEIN WEAK CHLOROPLAST MOVEMENT UNDER BLUE LIGHT 1"/>
    <property type="match status" value="1"/>
</dbReference>
<dbReference type="EMBL" id="ABEU02000021">
    <property type="status" value="NOT_ANNOTATED_CDS"/>
    <property type="molecule type" value="Genomic_DNA"/>
</dbReference>
<gene>
    <name evidence="4" type="primary">LOC112273994</name>
</gene>
<evidence type="ECO:0000256" key="1">
    <source>
        <dbReference type="ARBA" id="ARBA00005485"/>
    </source>
</evidence>
<dbReference type="InParanoid" id="A0A7I4CB97"/>
<protein>
    <submittedName>
        <fullName evidence="4">Uncharacterized protein</fullName>
    </submittedName>
</protein>
<accession>A0A7I4CB97</accession>
<sequence>MAEPKANVVSLHPIAPEAKVVFSLFDEKVPAKTNCLHQPLLQCSPTHHAVSYHQLGLQTAGGPGHYTERVVVLEAELHRASEEMANLKKQLAISERGKAQALSEFTNIKNLLDQISLVEHFAASDTVEVETIPFPLRWRDVSNGQLDTAMHKEVDRLHNEHEAAQSLNSTLAAELDVEKQEVDRVRSETASLELEECQTERSRLQSMLTAAGHQHTSLVSELENAKKDIRALQATLSDTWTHYEACNSELGRAKEEVTWLEADLQAAQNLVVELDHAKVNINVLQEDLGVAQSSQKSLSMELLAAEEKISKLQSLHESSSFELATALKSNDALLADLEDLQGLHEVSSLELQIAKKEILELHANYETSISECVNAKEEVRRLQGELTSALANCKDSVSELRSTKEETDKLQKTLQFETGQYDITRTELSVAQVEVEKLRAELKASREKYVTCSTALFNTTKDFRTLEAEHLASRDSLAAEIRIAKEENLKLQNELVAFEKEKNRSTEELFKAREEVKYVQKELETACNELFSGGMDITKLHVSTEFQFELIQVQEPCNIILAMLSSVSEEIAELQLLYMKEFGSTLEVIGGLKEEICNVQADVELNFITLKLEKSLIENEVEELTLELMAANEHLEKANAAKMNAETELAKSITKETTAASALCTDLDALRPKLITTRGRETKLEKMSLEVAKLRSRMTLSTEIMAIPSAPEVSAKMDTLYAELCAIKESEAHYHENVKNSQAEIEALKIQLCAFRDLEAEWKESLVATDAELQEAKDELAIANEALEWVGGDAAALSAKLESLKAEIKTAKEGEARAKADLKHCSSTLQRMRIDLEDASRLADKARAFKLDLDDVTAKLEKAIESERTMAASMVSLRAELNKSRGELAVVRENNGVAFVEKDQRHETELNQMRALLEAAVMAEAEQSTEEAEKARHEVVESRAHIETIDAKLQALLLEVEAVKASEEWAFTQMRLNTIPEYSSMETEEEQDGDISISHEYQNLKTKTRDLQELVNKRAAVGIAQVDAAKASEREMRWKVEVLEREVRACRIELNEAVNKRDEAEAALQAIRFEGKPLSFSGTLNGGNPMGKFVTGERQGNMNSIYILEDSQSSSPSCSSLSFANCASPGRQERSPVESNAQPDLTTKSSSAEKERKPKFSSKIGAYFSKKKDSTEERNPGSL</sequence>
<feature type="compositionally biased region" description="Basic and acidic residues" evidence="3">
    <location>
        <begin position="1170"/>
        <end position="1183"/>
    </location>
</feature>
<evidence type="ECO:0000313" key="4">
    <source>
        <dbReference type="EnsemblPlants" id="Pp3c21_630V3.3"/>
    </source>
</evidence>
<evidence type="ECO:0000256" key="2">
    <source>
        <dbReference type="SAM" id="Coils"/>
    </source>
</evidence>
<dbReference type="PANTHER" id="PTHR32054">
    <property type="entry name" value="HEAVY CHAIN, PUTATIVE, EXPRESSED-RELATED-RELATED"/>
    <property type="match status" value="1"/>
</dbReference>
<feature type="compositionally biased region" description="Polar residues" evidence="3">
    <location>
        <begin position="1137"/>
        <end position="1150"/>
    </location>
</feature>
<feature type="coiled-coil region" evidence="2">
    <location>
        <begin position="365"/>
        <end position="392"/>
    </location>
</feature>
<feature type="coiled-coil region" evidence="2">
    <location>
        <begin position="614"/>
        <end position="655"/>
    </location>
</feature>
<dbReference type="Gene3D" id="6.10.250.3110">
    <property type="match status" value="1"/>
</dbReference>
<reference evidence="4 5" key="2">
    <citation type="journal article" date="2018" name="Plant J.">
        <title>The Physcomitrella patens chromosome-scale assembly reveals moss genome structure and evolution.</title>
        <authorList>
            <person name="Lang D."/>
            <person name="Ullrich K.K."/>
            <person name="Murat F."/>
            <person name="Fuchs J."/>
            <person name="Jenkins J."/>
            <person name="Haas F.B."/>
            <person name="Piednoel M."/>
            <person name="Gundlach H."/>
            <person name="Van Bel M."/>
            <person name="Meyberg R."/>
            <person name="Vives C."/>
            <person name="Morata J."/>
            <person name="Symeonidi A."/>
            <person name="Hiss M."/>
            <person name="Muchero W."/>
            <person name="Kamisugi Y."/>
            <person name="Saleh O."/>
            <person name="Blanc G."/>
            <person name="Decker E.L."/>
            <person name="van Gessel N."/>
            <person name="Grimwood J."/>
            <person name="Hayes R.D."/>
            <person name="Graham S.W."/>
            <person name="Gunter L.E."/>
            <person name="McDaniel S.F."/>
            <person name="Hoernstein S.N.W."/>
            <person name="Larsson A."/>
            <person name="Li F.W."/>
            <person name="Perroud P.F."/>
            <person name="Phillips J."/>
            <person name="Ranjan P."/>
            <person name="Rokshar D.S."/>
            <person name="Rothfels C.J."/>
            <person name="Schneider L."/>
            <person name="Shu S."/>
            <person name="Stevenson D.W."/>
            <person name="Thummler F."/>
            <person name="Tillich M."/>
            <person name="Villarreal Aguilar J.C."/>
            <person name="Widiez T."/>
            <person name="Wong G.K."/>
            <person name="Wymore A."/>
            <person name="Zhang Y."/>
            <person name="Zimmer A.D."/>
            <person name="Quatrano R.S."/>
            <person name="Mayer K.F.X."/>
            <person name="Goodstein D."/>
            <person name="Casacuberta J.M."/>
            <person name="Vandepoele K."/>
            <person name="Reski R."/>
            <person name="Cuming A.C."/>
            <person name="Tuskan G.A."/>
            <person name="Maumus F."/>
            <person name="Salse J."/>
            <person name="Schmutz J."/>
            <person name="Rensing S.A."/>
        </authorList>
    </citation>
    <scope>NUCLEOTIDE SEQUENCE [LARGE SCALE GENOMIC DNA]</scope>
    <source>
        <strain evidence="4 5">cv. Gransden 2004</strain>
    </source>
</reference>
<comment type="similarity">
    <text evidence="1">Belongs to the WEB family.</text>
</comment>
<keyword evidence="2" id="KW-0175">Coiled coil</keyword>
<dbReference type="Gramene" id="Pp3c21_630V3.3">
    <property type="protein sequence ID" value="Pp3c21_630V3.3"/>
    <property type="gene ID" value="Pp3c21_630"/>
</dbReference>
<feature type="region of interest" description="Disordered" evidence="3">
    <location>
        <begin position="1119"/>
        <end position="1183"/>
    </location>
</feature>
<reference evidence="4 5" key="1">
    <citation type="journal article" date="2008" name="Science">
        <title>The Physcomitrella genome reveals evolutionary insights into the conquest of land by plants.</title>
        <authorList>
            <person name="Rensing S."/>
            <person name="Lang D."/>
            <person name="Zimmer A."/>
            <person name="Terry A."/>
            <person name="Salamov A."/>
            <person name="Shapiro H."/>
            <person name="Nishiyama T."/>
            <person name="Perroud P.-F."/>
            <person name="Lindquist E."/>
            <person name="Kamisugi Y."/>
            <person name="Tanahashi T."/>
            <person name="Sakakibara K."/>
            <person name="Fujita T."/>
            <person name="Oishi K."/>
            <person name="Shin-I T."/>
            <person name="Kuroki Y."/>
            <person name="Toyoda A."/>
            <person name="Suzuki Y."/>
            <person name="Hashimoto A."/>
            <person name="Yamaguchi K."/>
            <person name="Sugano A."/>
            <person name="Kohara Y."/>
            <person name="Fujiyama A."/>
            <person name="Anterola A."/>
            <person name="Aoki S."/>
            <person name="Ashton N."/>
            <person name="Barbazuk W.B."/>
            <person name="Barker E."/>
            <person name="Bennetzen J."/>
            <person name="Bezanilla M."/>
            <person name="Blankenship R."/>
            <person name="Cho S.H."/>
            <person name="Dutcher S."/>
            <person name="Estelle M."/>
            <person name="Fawcett J.A."/>
            <person name="Gundlach H."/>
            <person name="Hanada K."/>
            <person name="Heyl A."/>
            <person name="Hicks K.A."/>
            <person name="Hugh J."/>
            <person name="Lohr M."/>
            <person name="Mayer K."/>
            <person name="Melkozernov A."/>
            <person name="Murata T."/>
            <person name="Nelson D."/>
            <person name="Pils B."/>
            <person name="Prigge M."/>
            <person name="Reiss B."/>
            <person name="Renner T."/>
            <person name="Rombauts S."/>
            <person name="Rushton P."/>
            <person name="Sanderfoot A."/>
            <person name="Schween G."/>
            <person name="Shiu S.-H."/>
            <person name="Stueber K."/>
            <person name="Theodoulou F.L."/>
            <person name="Tu H."/>
            <person name="Van de Peer Y."/>
            <person name="Verrier P.J."/>
            <person name="Waters E."/>
            <person name="Wood A."/>
            <person name="Yang L."/>
            <person name="Cove D."/>
            <person name="Cuming A."/>
            <person name="Hasebe M."/>
            <person name="Lucas S."/>
            <person name="Mishler D.B."/>
            <person name="Reski R."/>
            <person name="Grigoriev I."/>
            <person name="Quatrano R.S."/>
            <person name="Boore J.L."/>
        </authorList>
    </citation>
    <scope>NUCLEOTIDE SEQUENCE [LARGE SCALE GENOMIC DNA]</scope>
    <source>
        <strain evidence="4 5">cv. Gransden 2004</strain>
    </source>
</reference>
<reference evidence="4" key="3">
    <citation type="submission" date="2020-12" db="UniProtKB">
        <authorList>
            <consortium name="EnsemblPlants"/>
        </authorList>
    </citation>
    <scope>IDENTIFICATION</scope>
</reference>
<feature type="coiled-coil region" evidence="2">
    <location>
        <begin position="474"/>
        <end position="515"/>
    </location>
</feature>